<evidence type="ECO:0000313" key="1">
    <source>
        <dbReference type="EMBL" id="GFT21495.1"/>
    </source>
</evidence>
<gene>
    <name evidence="1" type="ORF">NPIL_679201</name>
</gene>
<proteinExistence type="predicted"/>
<dbReference type="EMBL" id="BMAW01011003">
    <property type="protein sequence ID" value="GFT21495.1"/>
    <property type="molecule type" value="Genomic_DNA"/>
</dbReference>
<keyword evidence="2" id="KW-1185">Reference proteome</keyword>
<comment type="caution">
    <text evidence="1">The sequence shown here is derived from an EMBL/GenBank/DDBJ whole genome shotgun (WGS) entry which is preliminary data.</text>
</comment>
<sequence length="112" mass="12765">MNSIHSPLYLHRHYAPSHYPSIMRIFTIPVRIFLSDQERHLLDWSFLCIYSSVERRNEMESWGLVGGGVLLDGFVVWSTIRPEGPNWLAADHSGRIGSIERTAISDVTARGL</sequence>
<dbReference type="Proteomes" id="UP000887013">
    <property type="component" value="Unassembled WGS sequence"/>
</dbReference>
<name>A0A8X6TJH6_NEPPI</name>
<protein>
    <submittedName>
        <fullName evidence="1">Uncharacterized protein</fullName>
    </submittedName>
</protein>
<organism evidence="1 2">
    <name type="scientific">Nephila pilipes</name>
    <name type="common">Giant wood spider</name>
    <name type="synonym">Nephila maculata</name>
    <dbReference type="NCBI Taxonomy" id="299642"/>
    <lineage>
        <taxon>Eukaryota</taxon>
        <taxon>Metazoa</taxon>
        <taxon>Ecdysozoa</taxon>
        <taxon>Arthropoda</taxon>
        <taxon>Chelicerata</taxon>
        <taxon>Arachnida</taxon>
        <taxon>Araneae</taxon>
        <taxon>Araneomorphae</taxon>
        <taxon>Entelegynae</taxon>
        <taxon>Araneoidea</taxon>
        <taxon>Nephilidae</taxon>
        <taxon>Nephila</taxon>
    </lineage>
</organism>
<dbReference type="AlphaFoldDB" id="A0A8X6TJH6"/>
<reference evidence="1" key="1">
    <citation type="submission" date="2020-08" db="EMBL/GenBank/DDBJ databases">
        <title>Multicomponent nature underlies the extraordinary mechanical properties of spider dragline silk.</title>
        <authorList>
            <person name="Kono N."/>
            <person name="Nakamura H."/>
            <person name="Mori M."/>
            <person name="Yoshida Y."/>
            <person name="Ohtoshi R."/>
            <person name="Malay A.D."/>
            <person name="Moran D.A.P."/>
            <person name="Tomita M."/>
            <person name="Numata K."/>
            <person name="Arakawa K."/>
        </authorList>
    </citation>
    <scope>NUCLEOTIDE SEQUENCE</scope>
</reference>
<evidence type="ECO:0000313" key="2">
    <source>
        <dbReference type="Proteomes" id="UP000887013"/>
    </source>
</evidence>
<accession>A0A8X6TJH6</accession>